<evidence type="ECO:0000256" key="4">
    <source>
        <dbReference type="ARBA" id="ARBA00022597"/>
    </source>
</evidence>
<dbReference type="PROSITE" id="PS51101">
    <property type="entry name" value="PTS_EIIB_TYPE_4"/>
    <property type="match status" value="1"/>
</dbReference>
<evidence type="ECO:0000256" key="2">
    <source>
        <dbReference type="ARBA" id="ARBA00022448"/>
    </source>
</evidence>
<gene>
    <name evidence="9" type="ORF">J2S15_001268</name>
</gene>
<feature type="domain" description="PTS EIIB type-4" evidence="8">
    <location>
        <begin position="1"/>
        <end position="163"/>
    </location>
</feature>
<keyword evidence="5" id="KW-0808">Transferase</keyword>
<comment type="caution">
    <text evidence="9">The sequence shown here is derived from an EMBL/GenBank/DDBJ whole genome shotgun (WGS) entry which is preliminary data.</text>
</comment>
<dbReference type="RefSeq" id="WP_307406493.1">
    <property type="nucleotide sequence ID" value="NZ_JAUSUR010000002.1"/>
</dbReference>
<reference evidence="9 10" key="1">
    <citation type="submission" date="2023-07" db="EMBL/GenBank/DDBJ databases">
        <title>Genomic Encyclopedia of Type Strains, Phase IV (KMG-IV): sequencing the most valuable type-strain genomes for metagenomic binning, comparative biology and taxonomic classification.</title>
        <authorList>
            <person name="Goeker M."/>
        </authorList>
    </citation>
    <scope>NUCLEOTIDE SEQUENCE [LARGE SCALE GENOMIC DNA]</scope>
    <source>
        <strain evidence="9 10">DSM 16784</strain>
    </source>
</reference>
<proteinExistence type="predicted"/>
<evidence type="ECO:0000256" key="1">
    <source>
        <dbReference type="ARBA" id="ARBA00004496"/>
    </source>
</evidence>
<comment type="subcellular location">
    <subcellularLocation>
        <location evidence="1">Cytoplasm</location>
    </subcellularLocation>
</comment>
<dbReference type="Pfam" id="PF03830">
    <property type="entry name" value="PTSIIB_sorb"/>
    <property type="match status" value="1"/>
</dbReference>
<accession>A0ABU0E0W8</accession>
<dbReference type="Gene3D" id="3.40.35.10">
    <property type="entry name" value="Phosphotransferase system, sorbose subfamily IIB component"/>
    <property type="match status" value="1"/>
</dbReference>
<organism evidence="9 10">
    <name type="scientific">Breznakia pachnodae</name>
    <dbReference type="NCBI Taxonomy" id="265178"/>
    <lineage>
        <taxon>Bacteria</taxon>
        <taxon>Bacillati</taxon>
        <taxon>Bacillota</taxon>
        <taxon>Erysipelotrichia</taxon>
        <taxon>Erysipelotrichales</taxon>
        <taxon>Erysipelotrichaceae</taxon>
        <taxon>Breznakia</taxon>
    </lineage>
</organism>
<keyword evidence="10" id="KW-1185">Reference proteome</keyword>
<evidence type="ECO:0000256" key="3">
    <source>
        <dbReference type="ARBA" id="ARBA00022490"/>
    </source>
</evidence>
<sequence>MGKVFIRVDDRLIHGQTIVAWCPSLGIKEIIAVDDESSKNPMLKSIMTMGVPKNYITNIVSLEEAKDILKTDRDENRLIIVKYPQALKALKEEVLTSEGIILGNLAKREDTPHKLGGATGIFYLSDEDVEVLDDIVSKGKEVLFKQLPSTQEVTWDAFKSSIK</sequence>
<keyword evidence="3" id="KW-0963">Cytoplasm</keyword>
<dbReference type="EMBL" id="JAUSUR010000002">
    <property type="protein sequence ID" value="MDQ0360523.1"/>
    <property type="molecule type" value="Genomic_DNA"/>
</dbReference>
<keyword evidence="4" id="KW-0762">Sugar transport</keyword>
<keyword evidence="6" id="KW-0598">Phosphotransferase system</keyword>
<dbReference type="InterPro" id="IPR036667">
    <property type="entry name" value="PTS_IIB_sorbose-sp_sf"/>
</dbReference>
<protein>
    <submittedName>
        <fullName evidence="9">PTS system mannose-specific IIB component</fullName>
    </submittedName>
</protein>
<evidence type="ECO:0000256" key="6">
    <source>
        <dbReference type="ARBA" id="ARBA00022683"/>
    </source>
</evidence>
<evidence type="ECO:0000313" key="9">
    <source>
        <dbReference type="EMBL" id="MDQ0360523.1"/>
    </source>
</evidence>
<dbReference type="SUPFAM" id="SSF52728">
    <property type="entry name" value="PTS IIb component"/>
    <property type="match status" value="1"/>
</dbReference>
<dbReference type="Proteomes" id="UP001230220">
    <property type="component" value="Unassembled WGS sequence"/>
</dbReference>
<evidence type="ECO:0000256" key="7">
    <source>
        <dbReference type="ARBA" id="ARBA00022777"/>
    </source>
</evidence>
<name>A0ABU0E0W8_9FIRM</name>
<evidence type="ECO:0000256" key="5">
    <source>
        <dbReference type="ARBA" id="ARBA00022679"/>
    </source>
</evidence>
<dbReference type="InterPro" id="IPR004720">
    <property type="entry name" value="PTS_IIB_sorbose-sp"/>
</dbReference>
<evidence type="ECO:0000313" key="10">
    <source>
        <dbReference type="Proteomes" id="UP001230220"/>
    </source>
</evidence>
<evidence type="ECO:0000259" key="8">
    <source>
        <dbReference type="PROSITE" id="PS51101"/>
    </source>
</evidence>
<keyword evidence="2" id="KW-0813">Transport</keyword>
<keyword evidence="7" id="KW-0418">Kinase</keyword>